<sequence>MSLGLLSRLRPDSGEAPSLPDRFSGPPPALADGFCELSWHDWCPSSKLEHIIRDMYASTKQPPFCAQPCVISVWTIFEEANGNWRPAMFIQSAAAHYFPASIHVSKGYLVSGNPGQGHHEIKKPAGHYTRRFFCDTETQQPAVRCANMKTVLAGERGTGDRLSLKHLEVGLGDLAALEAEQSFPLTSSLHVPHAPDQAKRVMMCDWTVTAISPRPSASLIHTFQVHLLTPSGILRPWEDRDEASAHICSVLLGSEPPTSLNIVLQVSGITPLVQSMEIKVSGTT</sequence>
<dbReference type="AlphaFoldDB" id="D2HF41"/>
<dbReference type="EMBL" id="GL192771">
    <property type="protein sequence ID" value="EFB19682.1"/>
    <property type="molecule type" value="Genomic_DNA"/>
</dbReference>
<accession>D2HF41</accession>
<protein>
    <submittedName>
        <fullName evidence="1">Uncharacterized protein</fullName>
    </submittedName>
</protein>
<gene>
    <name evidence="1" type="ORF">PANDA_009465</name>
</gene>
<proteinExistence type="predicted"/>
<organism evidence="1">
    <name type="scientific">Ailuropoda melanoleuca</name>
    <name type="common">Giant panda</name>
    <dbReference type="NCBI Taxonomy" id="9646"/>
    <lineage>
        <taxon>Eukaryota</taxon>
        <taxon>Metazoa</taxon>
        <taxon>Chordata</taxon>
        <taxon>Craniata</taxon>
        <taxon>Vertebrata</taxon>
        <taxon>Euteleostomi</taxon>
        <taxon>Mammalia</taxon>
        <taxon>Eutheria</taxon>
        <taxon>Laurasiatheria</taxon>
        <taxon>Carnivora</taxon>
        <taxon>Caniformia</taxon>
        <taxon>Ursidae</taxon>
        <taxon>Ailuropoda</taxon>
    </lineage>
</organism>
<dbReference type="InParanoid" id="D2HF41"/>
<name>D2HF41_AILME</name>
<reference evidence="1" key="1">
    <citation type="journal article" date="2010" name="Nature">
        <title>The sequence and de novo assembly of the giant panda genome.</title>
        <authorList>
            <person name="Li R."/>
            <person name="Fan W."/>
            <person name="Tian G."/>
            <person name="Zhu H."/>
            <person name="He L."/>
            <person name="Cai J."/>
            <person name="Huang Q."/>
            <person name="Cai Q."/>
            <person name="Li B."/>
            <person name="Bai Y."/>
            <person name="Zhang Z."/>
            <person name="Zhang Y."/>
            <person name="Wang W."/>
            <person name="Li J."/>
            <person name="Wei F."/>
            <person name="Li H."/>
            <person name="Jian M."/>
            <person name="Li J."/>
            <person name="Zhang Z."/>
            <person name="Nielsen R."/>
            <person name="Li D."/>
            <person name="Gu W."/>
            <person name="Yang Z."/>
            <person name="Xuan Z."/>
            <person name="Ryder O.A."/>
            <person name="Leung F.C."/>
            <person name="Zhou Y."/>
            <person name="Cao J."/>
            <person name="Sun X."/>
            <person name="Fu Y."/>
            <person name="Fang X."/>
            <person name="Guo X."/>
            <person name="Wang B."/>
            <person name="Hou R."/>
            <person name="Shen F."/>
            <person name="Mu B."/>
            <person name="Ni P."/>
            <person name="Lin R."/>
            <person name="Qian W."/>
            <person name="Wang G."/>
            <person name="Yu C."/>
            <person name="Nie W."/>
            <person name="Wang J."/>
            <person name="Wu Z."/>
            <person name="Liang H."/>
            <person name="Min J."/>
            <person name="Wu Q."/>
            <person name="Cheng S."/>
            <person name="Ruan J."/>
            <person name="Wang M."/>
            <person name="Shi Z."/>
            <person name="Wen M."/>
            <person name="Liu B."/>
            <person name="Ren X."/>
            <person name="Zheng H."/>
            <person name="Dong D."/>
            <person name="Cook K."/>
            <person name="Shan G."/>
            <person name="Zhang H."/>
            <person name="Kosiol C."/>
            <person name="Xie X."/>
            <person name="Lu Z."/>
            <person name="Zheng H."/>
            <person name="Li Y."/>
            <person name="Steiner C.C."/>
            <person name="Lam T.T."/>
            <person name="Lin S."/>
            <person name="Zhang Q."/>
            <person name="Li G."/>
            <person name="Tian J."/>
            <person name="Gong T."/>
            <person name="Liu H."/>
            <person name="Zhang D."/>
            <person name="Fang L."/>
            <person name="Ye C."/>
            <person name="Zhang J."/>
            <person name="Hu W."/>
            <person name="Xu A."/>
            <person name="Ren Y."/>
            <person name="Zhang G."/>
            <person name="Bruford M.W."/>
            <person name="Li Q."/>
            <person name="Ma L."/>
            <person name="Guo Y."/>
            <person name="An N."/>
            <person name="Hu Y."/>
            <person name="Zheng Y."/>
            <person name="Shi Y."/>
            <person name="Li Z."/>
            <person name="Liu Q."/>
            <person name="Chen Y."/>
            <person name="Zhao J."/>
            <person name="Qu N."/>
            <person name="Zhao S."/>
            <person name="Tian F."/>
            <person name="Wang X."/>
            <person name="Wang H."/>
            <person name="Xu L."/>
            <person name="Liu X."/>
            <person name="Vinar T."/>
            <person name="Wang Y."/>
            <person name="Lam T.W."/>
            <person name="Yiu S.M."/>
            <person name="Liu S."/>
            <person name="Zhang H."/>
            <person name="Li D."/>
            <person name="Huang Y."/>
            <person name="Wang X."/>
            <person name="Yang G."/>
            <person name="Jiang Z."/>
            <person name="Wang J."/>
            <person name="Qin N."/>
            <person name="Li L."/>
            <person name="Li J."/>
            <person name="Bolund L."/>
            <person name="Kristiansen K."/>
            <person name="Wong G.K."/>
            <person name="Olson M."/>
            <person name="Zhang X."/>
            <person name="Li S."/>
            <person name="Yang H."/>
            <person name="Wang J."/>
            <person name="Wang J."/>
        </authorList>
    </citation>
    <scope>NUCLEOTIDE SEQUENCE [LARGE SCALE GENOMIC DNA]</scope>
</reference>
<evidence type="ECO:0000313" key="1">
    <source>
        <dbReference type="EMBL" id="EFB19682.1"/>
    </source>
</evidence>